<name>A0A1G2DYJ1_9BACT</name>
<dbReference type="InterPro" id="IPR007374">
    <property type="entry name" value="ASCH_domain"/>
</dbReference>
<evidence type="ECO:0000313" key="2">
    <source>
        <dbReference type="EMBL" id="OGZ18647.1"/>
    </source>
</evidence>
<sequence length="110" mass="12942">MTRHTMNLHQEPFDLIKSGNKKIESRLFDEKRQKIQVGDEVEFCSRESEEILLTKVTNIDVYETFDQLFSSHEPSLFGESTKEDLFSIYEYYSKEDEGKYGVIGIHIELI</sequence>
<protein>
    <recommendedName>
        <fullName evidence="1">ASCH domain-containing protein</fullName>
    </recommendedName>
</protein>
<evidence type="ECO:0000259" key="1">
    <source>
        <dbReference type="SMART" id="SM01022"/>
    </source>
</evidence>
<feature type="domain" description="ASCH" evidence="1">
    <location>
        <begin position="6"/>
        <end position="110"/>
    </location>
</feature>
<proteinExistence type="predicted"/>
<dbReference type="SMART" id="SM01022">
    <property type="entry name" value="ASCH"/>
    <property type="match status" value="1"/>
</dbReference>
<dbReference type="AlphaFoldDB" id="A0A1G2DYJ1"/>
<gene>
    <name evidence="2" type="ORF">A2494_01705</name>
</gene>
<dbReference type="EMBL" id="MHLU01000080">
    <property type="protein sequence ID" value="OGZ18647.1"/>
    <property type="molecule type" value="Genomic_DNA"/>
</dbReference>
<evidence type="ECO:0000313" key="3">
    <source>
        <dbReference type="Proteomes" id="UP000178106"/>
    </source>
</evidence>
<dbReference type="Proteomes" id="UP000178106">
    <property type="component" value="Unassembled WGS sequence"/>
</dbReference>
<dbReference type="InterPro" id="IPR015947">
    <property type="entry name" value="PUA-like_sf"/>
</dbReference>
<dbReference type="SUPFAM" id="SSF88697">
    <property type="entry name" value="PUA domain-like"/>
    <property type="match status" value="1"/>
</dbReference>
<reference evidence="2 3" key="1">
    <citation type="journal article" date="2016" name="Nat. Commun.">
        <title>Thousands of microbial genomes shed light on interconnected biogeochemical processes in an aquifer system.</title>
        <authorList>
            <person name="Anantharaman K."/>
            <person name="Brown C.T."/>
            <person name="Hug L.A."/>
            <person name="Sharon I."/>
            <person name="Castelle C.J."/>
            <person name="Probst A.J."/>
            <person name="Thomas B.C."/>
            <person name="Singh A."/>
            <person name="Wilkins M.J."/>
            <person name="Karaoz U."/>
            <person name="Brodie E.L."/>
            <person name="Williams K.H."/>
            <person name="Hubbard S.S."/>
            <person name="Banfield J.F."/>
        </authorList>
    </citation>
    <scope>NUCLEOTIDE SEQUENCE [LARGE SCALE GENOMIC DNA]</scope>
</reference>
<dbReference type="InterPro" id="IPR016645">
    <property type="entry name" value="UCP016134"/>
</dbReference>
<comment type="caution">
    <text evidence="2">The sequence shown here is derived from an EMBL/GenBank/DDBJ whole genome shotgun (WGS) entry which is preliminary data.</text>
</comment>
<dbReference type="Pfam" id="PF04266">
    <property type="entry name" value="ASCH"/>
    <property type="match status" value="1"/>
</dbReference>
<accession>A0A1G2DYJ1</accession>
<organism evidence="2 3">
    <name type="scientific">Candidatus Lloydbacteria bacterium RIFOXYC12_FULL_46_25</name>
    <dbReference type="NCBI Taxonomy" id="1798670"/>
    <lineage>
        <taxon>Bacteria</taxon>
        <taxon>Candidatus Lloydiibacteriota</taxon>
    </lineage>
</organism>
<dbReference type="PIRSF" id="PIRSF016134">
    <property type="entry name" value="UCP016134"/>
    <property type="match status" value="1"/>
</dbReference>
<dbReference type="Gene3D" id="2.30.130.30">
    <property type="entry name" value="Hypothetical protein"/>
    <property type="match status" value="1"/>
</dbReference>